<dbReference type="EMBL" id="FOOY01000028">
    <property type="protein sequence ID" value="SFG90699.1"/>
    <property type="molecule type" value="Genomic_DNA"/>
</dbReference>
<name>A0A1I2VQI7_9BACL</name>
<protein>
    <submittedName>
        <fullName evidence="1">2,3-bisphosphoglycerate-dependent phosphoglycerate mutase</fullName>
    </submittedName>
</protein>
<dbReference type="InterPro" id="IPR001345">
    <property type="entry name" value="PG/BPGM_mutase_AS"/>
</dbReference>
<accession>A0A1I2VQI7</accession>
<evidence type="ECO:0000313" key="1">
    <source>
        <dbReference type="EMBL" id="SFG90699.1"/>
    </source>
</evidence>
<organism evidence="1 2">
    <name type="scientific">Sporolactobacillus nakayamae</name>
    <dbReference type="NCBI Taxonomy" id="269670"/>
    <lineage>
        <taxon>Bacteria</taxon>
        <taxon>Bacillati</taxon>
        <taxon>Bacillota</taxon>
        <taxon>Bacilli</taxon>
        <taxon>Bacillales</taxon>
        <taxon>Sporolactobacillaceae</taxon>
        <taxon>Sporolactobacillus</taxon>
    </lineage>
</organism>
<dbReference type="GO" id="GO:0003824">
    <property type="term" value="F:catalytic activity"/>
    <property type="evidence" value="ECO:0007669"/>
    <property type="project" value="InterPro"/>
</dbReference>
<dbReference type="STRING" id="269670.SAMN02982927_03177"/>
<dbReference type="SUPFAM" id="SSF53254">
    <property type="entry name" value="Phosphoglycerate mutase-like"/>
    <property type="match status" value="1"/>
</dbReference>
<gene>
    <name evidence="1" type="ORF">SAMN02982927_03177</name>
</gene>
<keyword evidence="2" id="KW-1185">Reference proteome</keyword>
<dbReference type="PROSITE" id="PS00175">
    <property type="entry name" value="PG_MUTASE"/>
    <property type="match status" value="1"/>
</dbReference>
<reference evidence="2" key="1">
    <citation type="submission" date="2016-10" db="EMBL/GenBank/DDBJ databases">
        <authorList>
            <person name="Varghese N."/>
            <person name="Submissions S."/>
        </authorList>
    </citation>
    <scope>NUCLEOTIDE SEQUENCE [LARGE SCALE GENOMIC DNA]</scope>
    <source>
        <strain evidence="2">ATCC 700379</strain>
    </source>
</reference>
<evidence type="ECO:0000313" key="2">
    <source>
        <dbReference type="Proteomes" id="UP000198752"/>
    </source>
</evidence>
<proteinExistence type="predicted"/>
<sequence length="58" mass="6806">MKTVVYMVRHGESPKNDRNERTRGLTAQGMLDAHQIMLLLKNEAIDFLRPHTRDFSHE</sequence>
<dbReference type="Proteomes" id="UP000198752">
    <property type="component" value="Unassembled WGS sequence"/>
</dbReference>
<dbReference type="InterPro" id="IPR029033">
    <property type="entry name" value="His_PPase_superfam"/>
</dbReference>
<dbReference type="AlphaFoldDB" id="A0A1I2VQI7"/>
<dbReference type="Gene3D" id="3.40.50.1240">
    <property type="entry name" value="Phosphoglycerate mutase-like"/>
    <property type="match status" value="1"/>
</dbReference>